<dbReference type="EMBL" id="CP013694">
    <property type="protein sequence ID" value="ALU30015.1"/>
    <property type="molecule type" value="Genomic_DNA"/>
</dbReference>
<sequence>MLCYKAVPPVLLFYYSNPPSPVQGFAFTFDVNNVNITYRLRPPKKGKTSPPKDQLDVVTRILEDNFVRGFGIGSKLKVARIERVYQPICEMSYVIFRESQRGKNSYGVPSLITGDFNVVSNMITKSVVNEVYSRRAKSDSNYLMHQVQVNIIKSKEELSALLG</sequence>
<protein>
    <submittedName>
        <fullName evidence="2">Uncharacterized protein</fullName>
    </submittedName>
</protein>
<dbReference type="Proteomes" id="UP000065473">
    <property type="component" value="Chromosome"/>
</dbReference>
<accession>A0A0U2Y542</accession>
<dbReference type="EMBL" id="CP013695">
    <property type="protein sequence ID" value="ALU30705.1"/>
    <property type="molecule type" value="Genomic_DNA"/>
</dbReference>
<evidence type="ECO:0000313" key="1">
    <source>
        <dbReference type="EMBL" id="ALU30015.1"/>
    </source>
</evidence>
<evidence type="ECO:0000313" key="4">
    <source>
        <dbReference type="Proteomes" id="UP000065473"/>
    </source>
</evidence>
<reference evidence="3 4" key="1">
    <citation type="submission" date="2015-12" db="EMBL/GenBank/DDBJ databases">
        <title>A stable core within a dynamic pangenome in Sulfolobus acidocaldarius.</title>
        <authorList>
            <person name="Anderson R."/>
            <person name="Kouris A."/>
            <person name="Seward C."/>
            <person name="Campbell K."/>
            <person name="Whitaker R."/>
        </authorList>
    </citation>
    <scope>NUCLEOTIDE SEQUENCE [LARGE SCALE GENOMIC DNA]</scope>
    <source>
        <strain evidence="1 4">GG12-C01-09</strain>
        <strain evidence="2 3">NG05B_CO5_07</strain>
    </source>
</reference>
<dbReference type="GeneID" id="14552368"/>
<evidence type="ECO:0000313" key="2">
    <source>
        <dbReference type="EMBL" id="ALU30705.1"/>
    </source>
</evidence>
<dbReference type="Proteomes" id="UP000060043">
    <property type="component" value="Chromosome"/>
</dbReference>
<proteinExistence type="predicted"/>
<name>A0A0U2Y542_9CREN</name>
<dbReference type="AlphaFoldDB" id="A0A0U2Y542"/>
<gene>
    <name evidence="1" type="ORF">ATY89_08760</name>
    <name evidence="2" type="ORF">ATZ20_00170</name>
</gene>
<evidence type="ECO:0000313" key="3">
    <source>
        <dbReference type="Proteomes" id="UP000060043"/>
    </source>
</evidence>
<organism evidence="2 3">
    <name type="scientific">Sulfolobus acidocaldarius</name>
    <dbReference type="NCBI Taxonomy" id="2285"/>
    <lineage>
        <taxon>Archaea</taxon>
        <taxon>Thermoproteota</taxon>
        <taxon>Thermoprotei</taxon>
        <taxon>Sulfolobales</taxon>
        <taxon>Sulfolobaceae</taxon>
        <taxon>Sulfolobus</taxon>
    </lineage>
</organism>
<dbReference type="RefSeq" id="WP_011278676.1">
    <property type="nucleotide sequence ID" value="NZ_BHWZ01000004.1"/>
</dbReference>